<dbReference type="AlphaFoldDB" id="A0A4V0NG14"/>
<name>A0A4V0NG14_SORCE</name>
<feature type="chain" id="PRO_5020303837" description="Secreted protein" evidence="2">
    <location>
        <begin position="28"/>
        <end position="289"/>
    </location>
</feature>
<feature type="region of interest" description="Disordered" evidence="1">
    <location>
        <begin position="28"/>
        <end position="92"/>
    </location>
</feature>
<reference evidence="3 4" key="1">
    <citation type="submission" date="2015-09" db="EMBL/GenBank/DDBJ databases">
        <title>Sorangium comparison.</title>
        <authorList>
            <person name="Zaburannyi N."/>
            <person name="Bunk B."/>
            <person name="Overmann J."/>
            <person name="Mueller R."/>
        </authorList>
    </citation>
    <scope>NUCLEOTIDE SEQUENCE [LARGE SCALE GENOMIC DNA]</scope>
    <source>
        <strain evidence="3 4">So ce836</strain>
    </source>
</reference>
<gene>
    <name evidence="3" type="ORF">SOCE836_037130</name>
</gene>
<protein>
    <recommendedName>
        <fullName evidence="5">Secreted protein</fullName>
    </recommendedName>
</protein>
<feature type="compositionally biased region" description="Pro residues" evidence="1">
    <location>
        <begin position="44"/>
        <end position="54"/>
    </location>
</feature>
<dbReference type="RefSeq" id="WP_129575352.1">
    <property type="nucleotide sequence ID" value="NZ_CP012672.1"/>
</dbReference>
<keyword evidence="2" id="KW-0732">Signal</keyword>
<sequence>MIENVMGKCCSALACVVGLLASPAAWAQDPAPPPADPGAAAAPADPPATAPPVEPTATAGDAATGGQAAPATPAPGTTEPVGEPPPAPSQIPSWFRVDADNLGLQVWAGASHQLGPISLSSDIYLTTLGTAEFDIGPAFTFGPVTLNPMVGFAFNFVTQEPAALVAPQLFTYIDAKPIYFESWILGSFSSMFNESVQNYLYSRDFLLFYPTDDFGIGPHLELSVDLNEVPGATADAPDETGLASLQIGGVIGLNYGTGNKLLLYLGYETQKESQLNDKIAGRFTFIHNF</sequence>
<proteinExistence type="predicted"/>
<evidence type="ECO:0008006" key="5">
    <source>
        <dbReference type="Google" id="ProtNLM"/>
    </source>
</evidence>
<dbReference type="EMBL" id="CP012672">
    <property type="protein sequence ID" value="AUX31582.1"/>
    <property type="molecule type" value="Genomic_DNA"/>
</dbReference>
<evidence type="ECO:0000313" key="4">
    <source>
        <dbReference type="Proteomes" id="UP000295497"/>
    </source>
</evidence>
<dbReference type="Proteomes" id="UP000295497">
    <property type="component" value="Chromosome"/>
</dbReference>
<feature type="compositionally biased region" description="Low complexity" evidence="1">
    <location>
        <begin position="55"/>
        <end position="81"/>
    </location>
</feature>
<evidence type="ECO:0000256" key="2">
    <source>
        <dbReference type="SAM" id="SignalP"/>
    </source>
</evidence>
<accession>A0A4V0NG14</accession>
<evidence type="ECO:0000313" key="3">
    <source>
        <dbReference type="EMBL" id="AUX31582.1"/>
    </source>
</evidence>
<organism evidence="3 4">
    <name type="scientific">Sorangium cellulosum</name>
    <name type="common">Polyangium cellulosum</name>
    <dbReference type="NCBI Taxonomy" id="56"/>
    <lineage>
        <taxon>Bacteria</taxon>
        <taxon>Pseudomonadati</taxon>
        <taxon>Myxococcota</taxon>
        <taxon>Polyangia</taxon>
        <taxon>Polyangiales</taxon>
        <taxon>Polyangiaceae</taxon>
        <taxon>Sorangium</taxon>
    </lineage>
</organism>
<evidence type="ECO:0000256" key="1">
    <source>
        <dbReference type="SAM" id="MobiDB-lite"/>
    </source>
</evidence>
<feature type="signal peptide" evidence="2">
    <location>
        <begin position="1"/>
        <end position="27"/>
    </location>
</feature>